<dbReference type="EMBL" id="JBHTMB010000039">
    <property type="protein sequence ID" value="MFD1232758.1"/>
    <property type="molecule type" value="Genomic_DNA"/>
</dbReference>
<sequence length="335" mass="34336">MVVPARLMRYVIVGAGAIGGTVGGLLHQAGNDVVLVARGAHLDALRRDGLTLDRPSGTTTLRVPVAGTLAEAGLRDGDDPDLLVVATKLQDAEPVLDQARELAPGVGVLCAQNGVAGERMARARFETVVAMVVILMADHLEPGVVAAYMEPHPGVLDVGGYPEGDPAAATLAGRVAADLVAAGFSAQARADIMRWKYRKLLSNLGNAAEAACGSDDPALADLSGAARVEGVRALAVAGIDVATDEEDRARRNGRVAAGTIAGRTRGGGSSWQSLRRGTGSIEASYLNGEIIALGERHGVATPVNSLLLRVAEEMAAAREQPGGRSAADLLAAART</sequence>
<dbReference type="Pfam" id="PF02558">
    <property type="entry name" value="ApbA"/>
    <property type="match status" value="1"/>
</dbReference>
<dbReference type="InterPro" id="IPR013328">
    <property type="entry name" value="6PGD_dom2"/>
</dbReference>
<evidence type="ECO:0000313" key="7">
    <source>
        <dbReference type="Proteomes" id="UP001597182"/>
    </source>
</evidence>
<keyword evidence="7" id="KW-1185">Reference proteome</keyword>
<name>A0ABW3VCZ2_9PSEU</name>
<comment type="caution">
    <text evidence="6">The sequence shown here is derived from an EMBL/GenBank/DDBJ whole genome shotgun (WGS) entry which is preliminary data.</text>
</comment>
<evidence type="ECO:0000313" key="6">
    <source>
        <dbReference type="EMBL" id="MFD1232758.1"/>
    </source>
</evidence>
<dbReference type="InterPro" id="IPR013332">
    <property type="entry name" value="KPR_N"/>
</dbReference>
<dbReference type="Pfam" id="PF08546">
    <property type="entry name" value="ApbA_C"/>
    <property type="match status" value="1"/>
</dbReference>
<dbReference type="InterPro" id="IPR013752">
    <property type="entry name" value="KPA_reductase"/>
</dbReference>
<dbReference type="PANTHER" id="PTHR43765:SF2">
    <property type="entry name" value="2-DEHYDROPANTOATE 2-REDUCTASE"/>
    <property type="match status" value="1"/>
</dbReference>
<proteinExistence type="inferred from homology"/>
<evidence type="ECO:0000259" key="5">
    <source>
        <dbReference type="Pfam" id="PF08546"/>
    </source>
</evidence>
<evidence type="ECO:0000256" key="3">
    <source>
        <dbReference type="ARBA" id="ARBA00023002"/>
    </source>
</evidence>
<evidence type="ECO:0000259" key="4">
    <source>
        <dbReference type="Pfam" id="PF02558"/>
    </source>
</evidence>
<protein>
    <submittedName>
        <fullName evidence="6">Ketopantoate reductase family protein</fullName>
    </submittedName>
</protein>
<reference evidence="7" key="1">
    <citation type="journal article" date="2019" name="Int. J. Syst. Evol. Microbiol.">
        <title>The Global Catalogue of Microorganisms (GCM) 10K type strain sequencing project: providing services to taxonomists for standard genome sequencing and annotation.</title>
        <authorList>
            <consortium name="The Broad Institute Genomics Platform"/>
            <consortium name="The Broad Institute Genome Sequencing Center for Infectious Disease"/>
            <person name="Wu L."/>
            <person name="Ma J."/>
        </authorList>
    </citation>
    <scope>NUCLEOTIDE SEQUENCE [LARGE SCALE GENOMIC DNA]</scope>
    <source>
        <strain evidence="7">CCUG 49018</strain>
    </source>
</reference>
<dbReference type="Gene3D" id="3.40.50.720">
    <property type="entry name" value="NAD(P)-binding Rossmann-like Domain"/>
    <property type="match status" value="1"/>
</dbReference>
<feature type="domain" description="Ketopantoate reductase N-terminal" evidence="4">
    <location>
        <begin position="11"/>
        <end position="146"/>
    </location>
</feature>
<organism evidence="6 7">
    <name type="scientific">Pseudonocardia benzenivorans</name>
    <dbReference type="NCBI Taxonomy" id="228005"/>
    <lineage>
        <taxon>Bacteria</taxon>
        <taxon>Bacillati</taxon>
        <taxon>Actinomycetota</taxon>
        <taxon>Actinomycetes</taxon>
        <taxon>Pseudonocardiales</taxon>
        <taxon>Pseudonocardiaceae</taxon>
        <taxon>Pseudonocardia</taxon>
    </lineage>
</organism>
<dbReference type="InterPro" id="IPR036291">
    <property type="entry name" value="NAD(P)-bd_dom_sf"/>
</dbReference>
<dbReference type="PANTHER" id="PTHR43765">
    <property type="entry name" value="2-DEHYDROPANTOATE 2-REDUCTASE-RELATED"/>
    <property type="match status" value="1"/>
</dbReference>
<gene>
    <name evidence="6" type="ORF">ACFQ34_05635</name>
</gene>
<dbReference type="Proteomes" id="UP001597182">
    <property type="component" value="Unassembled WGS sequence"/>
</dbReference>
<comment type="similarity">
    <text evidence="1">Belongs to the ketopantoate reductase family.</text>
</comment>
<dbReference type="InterPro" id="IPR050838">
    <property type="entry name" value="Ketopantoate_reductase"/>
</dbReference>
<accession>A0ABW3VCZ2</accession>
<keyword evidence="3" id="KW-0560">Oxidoreductase</keyword>
<keyword evidence="2" id="KW-0521">NADP</keyword>
<evidence type="ECO:0000256" key="2">
    <source>
        <dbReference type="ARBA" id="ARBA00022857"/>
    </source>
</evidence>
<dbReference type="InterPro" id="IPR008927">
    <property type="entry name" value="6-PGluconate_DH-like_C_sf"/>
</dbReference>
<dbReference type="SUPFAM" id="SSF51735">
    <property type="entry name" value="NAD(P)-binding Rossmann-fold domains"/>
    <property type="match status" value="1"/>
</dbReference>
<dbReference type="SUPFAM" id="SSF48179">
    <property type="entry name" value="6-phosphogluconate dehydrogenase C-terminal domain-like"/>
    <property type="match status" value="1"/>
</dbReference>
<dbReference type="RefSeq" id="WP_233899357.1">
    <property type="nucleotide sequence ID" value="NZ_BAABKS010000066.1"/>
</dbReference>
<evidence type="ECO:0000256" key="1">
    <source>
        <dbReference type="ARBA" id="ARBA00007870"/>
    </source>
</evidence>
<dbReference type="Gene3D" id="1.10.1040.10">
    <property type="entry name" value="N-(1-d-carboxylethyl)-l-norvaline Dehydrogenase, domain 2"/>
    <property type="match status" value="1"/>
</dbReference>
<feature type="domain" description="Ketopantoate reductase C-terminal" evidence="5">
    <location>
        <begin position="191"/>
        <end position="312"/>
    </location>
</feature>